<evidence type="ECO:0000313" key="4">
    <source>
        <dbReference type="Proteomes" id="UP001420932"/>
    </source>
</evidence>
<evidence type="ECO:0008006" key="5">
    <source>
        <dbReference type="Google" id="ProtNLM"/>
    </source>
</evidence>
<dbReference type="InterPro" id="IPR036514">
    <property type="entry name" value="SGNH_hydro_sf"/>
</dbReference>
<keyword evidence="2" id="KW-0812">Transmembrane</keyword>
<organism evidence="3 4">
    <name type="scientific">Stephania yunnanensis</name>
    <dbReference type="NCBI Taxonomy" id="152371"/>
    <lineage>
        <taxon>Eukaryota</taxon>
        <taxon>Viridiplantae</taxon>
        <taxon>Streptophyta</taxon>
        <taxon>Embryophyta</taxon>
        <taxon>Tracheophyta</taxon>
        <taxon>Spermatophyta</taxon>
        <taxon>Magnoliopsida</taxon>
        <taxon>Ranunculales</taxon>
        <taxon>Menispermaceae</taxon>
        <taxon>Menispermoideae</taxon>
        <taxon>Cissampelideae</taxon>
        <taxon>Stephania</taxon>
    </lineage>
</organism>
<dbReference type="PANTHER" id="PTHR45642:SF46">
    <property type="entry name" value="OS06G0636700 PROTEIN"/>
    <property type="match status" value="1"/>
</dbReference>
<keyword evidence="2" id="KW-0472">Membrane</keyword>
<dbReference type="Proteomes" id="UP001420932">
    <property type="component" value="Unassembled WGS sequence"/>
</dbReference>
<evidence type="ECO:0000256" key="1">
    <source>
        <dbReference type="ARBA" id="ARBA00008668"/>
    </source>
</evidence>
<dbReference type="AlphaFoldDB" id="A0AAP0ELY0"/>
<name>A0AAP0ELY0_9MAGN</name>
<comment type="similarity">
    <text evidence="1">Belongs to the 'GDSL' lipolytic enzyme family.</text>
</comment>
<accession>A0AAP0ELY0</accession>
<dbReference type="InterPro" id="IPR050592">
    <property type="entry name" value="GDSL_lipolytic_enzyme"/>
</dbReference>
<reference evidence="3 4" key="1">
    <citation type="submission" date="2024-01" db="EMBL/GenBank/DDBJ databases">
        <title>Genome assemblies of Stephania.</title>
        <authorList>
            <person name="Yang L."/>
        </authorList>
    </citation>
    <scope>NUCLEOTIDE SEQUENCE [LARGE SCALE GENOMIC DNA]</scope>
    <source>
        <strain evidence="3">YNDBR</strain>
        <tissue evidence="3">Leaf</tissue>
    </source>
</reference>
<dbReference type="PANTHER" id="PTHR45642">
    <property type="entry name" value="GDSL ESTERASE/LIPASE EXL3"/>
    <property type="match status" value="1"/>
</dbReference>
<sequence length="373" mass="41770">MVLQGSISHCSSSSWLIIIPRLVLLPQLLLPLLLYFGNKTEAHYKNIPAVIVFGDSTVDAGNNNFIDTIAKGNFAPYGRDFDGGNKPTGRFCNGRLSTDFISDALGIKPFIPAYLDPAYSIEDFATGVTFASASTGYDNLTAQVLNVIPLWKQLEFFKEYKKRLEIYCGIATAQTIIQEAIFVISVGTNDFIVNYYVFPERSNQFTVEEYENFLLSLSEKFMLEIYKLGARKISLTGVPPIGCLPIVRTVFNLKFGRACREDLNEMSRSFNRKTRDLVSKLRREVKGLKLAFNDPYGLILSVVKHPHSHGIDIVAEGCCGTGVLELGFLCPKSNECSCPDANKYAFWDSVHPTEKLYRIIVDYTLNTTLRELS</sequence>
<dbReference type="InterPro" id="IPR001087">
    <property type="entry name" value="GDSL"/>
</dbReference>
<dbReference type="GO" id="GO:0016788">
    <property type="term" value="F:hydrolase activity, acting on ester bonds"/>
    <property type="evidence" value="ECO:0007669"/>
    <property type="project" value="InterPro"/>
</dbReference>
<dbReference type="FunFam" id="3.40.50.1110:FF:000003">
    <property type="entry name" value="GDSL esterase/lipase APG"/>
    <property type="match status" value="1"/>
</dbReference>
<comment type="caution">
    <text evidence="3">The sequence shown here is derived from an EMBL/GenBank/DDBJ whole genome shotgun (WGS) entry which is preliminary data.</text>
</comment>
<dbReference type="EMBL" id="JBBNAF010000012">
    <property type="protein sequence ID" value="KAK9091973.1"/>
    <property type="molecule type" value="Genomic_DNA"/>
</dbReference>
<gene>
    <name evidence="3" type="ORF">Syun_026884</name>
</gene>
<dbReference type="CDD" id="cd01837">
    <property type="entry name" value="SGNH_plant_lipase_like"/>
    <property type="match status" value="1"/>
</dbReference>
<protein>
    <recommendedName>
        <fullName evidence="5">GDSL esterase/lipase</fullName>
    </recommendedName>
</protein>
<dbReference type="Gene3D" id="3.40.50.1110">
    <property type="entry name" value="SGNH hydrolase"/>
    <property type="match status" value="1"/>
</dbReference>
<dbReference type="SUPFAM" id="SSF52266">
    <property type="entry name" value="SGNH hydrolase"/>
    <property type="match status" value="1"/>
</dbReference>
<evidence type="ECO:0000313" key="3">
    <source>
        <dbReference type="EMBL" id="KAK9091973.1"/>
    </source>
</evidence>
<keyword evidence="2" id="KW-1133">Transmembrane helix</keyword>
<proteinExistence type="inferred from homology"/>
<feature type="transmembrane region" description="Helical" evidence="2">
    <location>
        <begin position="15"/>
        <end position="36"/>
    </location>
</feature>
<keyword evidence="4" id="KW-1185">Reference proteome</keyword>
<dbReference type="Pfam" id="PF00657">
    <property type="entry name" value="Lipase_GDSL"/>
    <property type="match status" value="1"/>
</dbReference>
<dbReference type="InterPro" id="IPR035669">
    <property type="entry name" value="SGNH_plant_lipase-like"/>
</dbReference>
<evidence type="ECO:0000256" key="2">
    <source>
        <dbReference type="SAM" id="Phobius"/>
    </source>
</evidence>